<dbReference type="AlphaFoldDB" id="A0A937W217"/>
<dbReference type="PANTHER" id="PTHR45772:SF7">
    <property type="entry name" value="AMINO ACID ABC TRANSPORTER ATP-BINDING PROTEIN"/>
    <property type="match status" value="1"/>
</dbReference>
<gene>
    <name evidence="5" type="ORF">FJZ47_08205</name>
</gene>
<dbReference type="GO" id="GO:0005524">
    <property type="term" value="F:ATP binding"/>
    <property type="evidence" value="ECO:0007669"/>
    <property type="project" value="UniProtKB-KW"/>
</dbReference>
<dbReference type="GO" id="GO:1903805">
    <property type="term" value="P:L-valine import across plasma membrane"/>
    <property type="evidence" value="ECO:0007669"/>
    <property type="project" value="TreeGrafter"/>
</dbReference>
<comment type="caution">
    <text evidence="5">The sequence shown here is derived from an EMBL/GenBank/DDBJ whole genome shotgun (WGS) entry which is preliminary data.</text>
</comment>
<dbReference type="InterPro" id="IPR003593">
    <property type="entry name" value="AAA+_ATPase"/>
</dbReference>
<dbReference type="Pfam" id="PF00005">
    <property type="entry name" value="ABC_tran"/>
    <property type="match status" value="1"/>
</dbReference>
<dbReference type="FunFam" id="3.40.50.300:FF:000421">
    <property type="entry name" value="Branched-chain amino acid ABC transporter ATP-binding protein"/>
    <property type="match status" value="1"/>
</dbReference>
<dbReference type="InterPro" id="IPR003439">
    <property type="entry name" value="ABC_transporter-like_ATP-bd"/>
</dbReference>
<dbReference type="GO" id="GO:0015192">
    <property type="term" value="F:L-phenylalanine transmembrane transporter activity"/>
    <property type="evidence" value="ECO:0007669"/>
    <property type="project" value="TreeGrafter"/>
</dbReference>
<dbReference type="Pfam" id="PF12399">
    <property type="entry name" value="BCA_ABC_TP_C"/>
    <property type="match status" value="1"/>
</dbReference>
<keyword evidence="2" id="KW-0547">Nucleotide-binding</keyword>
<proteinExistence type="predicted"/>
<name>A0A937W217_UNCTE</name>
<evidence type="ECO:0000313" key="6">
    <source>
        <dbReference type="Proteomes" id="UP000712673"/>
    </source>
</evidence>
<dbReference type="PROSITE" id="PS50893">
    <property type="entry name" value="ABC_TRANSPORTER_2"/>
    <property type="match status" value="1"/>
</dbReference>
<dbReference type="InterPro" id="IPR027417">
    <property type="entry name" value="P-loop_NTPase"/>
</dbReference>
<keyword evidence="1" id="KW-0813">Transport</keyword>
<keyword evidence="3 5" id="KW-0067">ATP-binding</keyword>
<dbReference type="InterPro" id="IPR032823">
    <property type="entry name" value="BCA_ABC_TP_C"/>
</dbReference>
<dbReference type="GO" id="GO:1903806">
    <property type="term" value="P:L-isoleucine import across plasma membrane"/>
    <property type="evidence" value="ECO:0007669"/>
    <property type="project" value="TreeGrafter"/>
</dbReference>
<organism evidence="5 6">
    <name type="scientific">Tectimicrobiota bacterium</name>
    <dbReference type="NCBI Taxonomy" id="2528274"/>
    <lineage>
        <taxon>Bacteria</taxon>
        <taxon>Pseudomonadati</taxon>
        <taxon>Nitrospinota/Tectimicrobiota group</taxon>
        <taxon>Candidatus Tectimicrobiota</taxon>
    </lineage>
</organism>
<accession>A0A937W217</accession>
<feature type="domain" description="ABC transporter" evidence="4">
    <location>
        <begin position="4"/>
        <end position="248"/>
    </location>
</feature>
<evidence type="ECO:0000313" key="5">
    <source>
        <dbReference type="EMBL" id="MBM3223765.1"/>
    </source>
</evidence>
<evidence type="ECO:0000256" key="3">
    <source>
        <dbReference type="ARBA" id="ARBA00022840"/>
    </source>
</evidence>
<reference evidence="5" key="1">
    <citation type="submission" date="2019-03" db="EMBL/GenBank/DDBJ databases">
        <title>Lake Tanganyika Metagenome-Assembled Genomes (MAGs).</title>
        <authorList>
            <person name="Tran P."/>
        </authorList>
    </citation>
    <scope>NUCLEOTIDE SEQUENCE</scope>
    <source>
        <strain evidence="5">K_DeepCast_65m_m2_066</strain>
    </source>
</reference>
<evidence type="ECO:0000256" key="1">
    <source>
        <dbReference type="ARBA" id="ARBA00022448"/>
    </source>
</evidence>
<dbReference type="GO" id="GO:0005304">
    <property type="term" value="F:L-valine transmembrane transporter activity"/>
    <property type="evidence" value="ECO:0007669"/>
    <property type="project" value="TreeGrafter"/>
</dbReference>
<dbReference type="InterPro" id="IPR051120">
    <property type="entry name" value="ABC_AA/LPS_Transport"/>
</dbReference>
<dbReference type="Gene3D" id="3.40.50.300">
    <property type="entry name" value="P-loop containing nucleotide triphosphate hydrolases"/>
    <property type="match status" value="1"/>
</dbReference>
<dbReference type="GO" id="GO:0016887">
    <property type="term" value="F:ATP hydrolysis activity"/>
    <property type="evidence" value="ECO:0007669"/>
    <property type="project" value="InterPro"/>
</dbReference>
<dbReference type="GO" id="GO:0042941">
    <property type="term" value="P:D-alanine transmembrane transport"/>
    <property type="evidence" value="ECO:0007669"/>
    <property type="project" value="TreeGrafter"/>
</dbReference>
<dbReference type="SUPFAM" id="SSF52540">
    <property type="entry name" value="P-loop containing nucleoside triphosphate hydrolases"/>
    <property type="match status" value="1"/>
</dbReference>
<dbReference type="GO" id="GO:0015188">
    <property type="term" value="F:L-isoleucine transmembrane transporter activity"/>
    <property type="evidence" value="ECO:0007669"/>
    <property type="project" value="TreeGrafter"/>
</dbReference>
<dbReference type="Proteomes" id="UP000712673">
    <property type="component" value="Unassembled WGS sequence"/>
</dbReference>
<dbReference type="PANTHER" id="PTHR45772">
    <property type="entry name" value="CONSERVED COMPONENT OF ABC TRANSPORTER FOR NATURAL AMINO ACIDS-RELATED"/>
    <property type="match status" value="1"/>
</dbReference>
<dbReference type="GO" id="GO:0005886">
    <property type="term" value="C:plasma membrane"/>
    <property type="evidence" value="ECO:0007669"/>
    <property type="project" value="TreeGrafter"/>
</dbReference>
<evidence type="ECO:0000259" key="4">
    <source>
        <dbReference type="PROSITE" id="PS50893"/>
    </source>
</evidence>
<dbReference type="GO" id="GO:0015808">
    <property type="term" value="P:L-alanine transport"/>
    <property type="evidence" value="ECO:0007669"/>
    <property type="project" value="TreeGrafter"/>
</dbReference>
<dbReference type="CDD" id="cd03219">
    <property type="entry name" value="ABC_Mj1267_LivG_branched"/>
    <property type="match status" value="1"/>
</dbReference>
<protein>
    <submittedName>
        <fullName evidence="5">ABC transporter ATP-binding protein</fullName>
    </submittedName>
</protein>
<evidence type="ECO:0000256" key="2">
    <source>
        <dbReference type="ARBA" id="ARBA00022741"/>
    </source>
</evidence>
<dbReference type="EMBL" id="VGLS01000195">
    <property type="protein sequence ID" value="MBM3223765.1"/>
    <property type="molecule type" value="Genomic_DNA"/>
</dbReference>
<dbReference type="SMART" id="SM00382">
    <property type="entry name" value="AAA"/>
    <property type="match status" value="1"/>
</dbReference>
<sequence length="253" mass="27347">MALLEATQLSKHFGGLAAVSQVDLRVEEGEIVGLIGPNGAGKTTCFNLLSGFLPPTAGTITFAGEPITGLKPYHIVARGLVRTFQHTTLFQDMTVLQNVLMGLHMHSRKGLGQILFRPRAFPQEEIDRAHEVLAFTGLSPLAEQLAKNLPHGYQRTLGIAMALAVRPRLLMLDEPVTGMNLDESLHVMRLVQTIRDRGTTILLVEHNMKAVMGTCERVVVLNFGQKLAEGTPAEVSSNPEVIAAYLGGGVTHA</sequence>